<dbReference type="SUPFAM" id="SSF53098">
    <property type="entry name" value="Ribonuclease H-like"/>
    <property type="match status" value="1"/>
</dbReference>
<dbReference type="EMBL" id="AP019298">
    <property type="protein sequence ID" value="BBG96605.1"/>
    <property type="molecule type" value="Genomic_DNA"/>
</dbReference>
<accession>A0A4Y1QXM3</accession>
<dbReference type="GO" id="GO:0004523">
    <property type="term" value="F:RNA-DNA hybrid ribonuclease activity"/>
    <property type="evidence" value="ECO:0007669"/>
    <property type="project" value="InterPro"/>
</dbReference>
<proteinExistence type="predicted"/>
<dbReference type="Gene3D" id="3.30.420.10">
    <property type="entry name" value="Ribonuclease H-like superfamily/Ribonuclease H"/>
    <property type="match status" value="1"/>
</dbReference>
<dbReference type="CDD" id="cd06222">
    <property type="entry name" value="RNase_H_like"/>
    <property type="match status" value="1"/>
</dbReference>
<evidence type="ECO:0000259" key="2">
    <source>
        <dbReference type="Pfam" id="PF13456"/>
    </source>
</evidence>
<reference evidence="3" key="1">
    <citation type="journal article" date="2019" name="Science">
        <title>Mutation of a bHLH transcription factor allowed almond domestication.</title>
        <authorList>
            <person name="Sanchez-Perez R."/>
            <person name="Pavan S."/>
            <person name="Mazzeo R."/>
            <person name="Moldovan C."/>
            <person name="Aiese Cigliano R."/>
            <person name="Del Cueto J."/>
            <person name="Ricciardi F."/>
            <person name="Lotti C."/>
            <person name="Ricciardi L."/>
            <person name="Dicenta F."/>
            <person name="Lopez-Marques R.L."/>
            <person name="Lindberg Moller B."/>
        </authorList>
    </citation>
    <scope>NUCLEOTIDE SEQUENCE</scope>
</reference>
<organism evidence="3">
    <name type="scientific">Prunus dulcis</name>
    <name type="common">Almond</name>
    <name type="synonym">Amygdalus dulcis</name>
    <dbReference type="NCBI Taxonomy" id="3755"/>
    <lineage>
        <taxon>Eukaryota</taxon>
        <taxon>Viridiplantae</taxon>
        <taxon>Streptophyta</taxon>
        <taxon>Embryophyta</taxon>
        <taxon>Tracheophyta</taxon>
        <taxon>Spermatophyta</taxon>
        <taxon>Magnoliopsida</taxon>
        <taxon>eudicotyledons</taxon>
        <taxon>Gunneridae</taxon>
        <taxon>Pentapetalae</taxon>
        <taxon>rosids</taxon>
        <taxon>fabids</taxon>
        <taxon>Rosales</taxon>
        <taxon>Rosaceae</taxon>
        <taxon>Amygdaloideae</taxon>
        <taxon>Amygdaleae</taxon>
        <taxon>Prunus</taxon>
    </lineage>
</organism>
<feature type="compositionally biased region" description="Polar residues" evidence="1">
    <location>
        <begin position="16"/>
        <end position="38"/>
    </location>
</feature>
<sequence length="185" mass="20119">MNAPSTAGPETGPDRSASTPDAPTKTCPFSPSETTNSSRELDWFEPELARRRAAASAANSVIEGRLAKILVESLERGPLRFPEIPGRVLSVGQVLEAELWGIYLGMKIAWDIGCSAVVLESDSATAVHLLNKNVEDFHPLATMLWGCQDYINKVWVCQLSRTLLTVLGPFLSEDLLGVCRPRAIV</sequence>
<feature type="domain" description="RNase H type-1" evidence="2">
    <location>
        <begin position="91"/>
        <end position="160"/>
    </location>
</feature>
<dbReference type="Pfam" id="PF13456">
    <property type="entry name" value="RVT_3"/>
    <property type="match status" value="1"/>
</dbReference>
<dbReference type="InterPro" id="IPR044730">
    <property type="entry name" value="RNase_H-like_dom_plant"/>
</dbReference>
<name>A0A4Y1QXM3_PRUDU</name>
<evidence type="ECO:0000313" key="3">
    <source>
        <dbReference type="EMBL" id="BBG96605.1"/>
    </source>
</evidence>
<dbReference type="AlphaFoldDB" id="A0A4Y1QXM3"/>
<dbReference type="InterPro" id="IPR002156">
    <property type="entry name" value="RNaseH_domain"/>
</dbReference>
<dbReference type="InterPro" id="IPR036397">
    <property type="entry name" value="RNaseH_sf"/>
</dbReference>
<dbReference type="InterPro" id="IPR012337">
    <property type="entry name" value="RNaseH-like_sf"/>
</dbReference>
<gene>
    <name evidence="3" type="ORF">Prudu_005456</name>
</gene>
<dbReference type="GO" id="GO:0003676">
    <property type="term" value="F:nucleic acid binding"/>
    <property type="evidence" value="ECO:0007669"/>
    <property type="project" value="InterPro"/>
</dbReference>
<evidence type="ECO:0000256" key="1">
    <source>
        <dbReference type="SAM" id="MobiDB-lite"/>
    </source>
</evidence>
<protein>
    <recommendedName>
        <fullName evidence="2">RNase H type-1 domain-containing protein</fullName>
    </recommendedName>
</protein>
<feature type="region of interest" description="Disordered" evidence="1">
    <location>
        <begin position="1"/>
        <end position="40"/>
    </location>
</feature>